<protein>
    <recommendedName>
        <fullName evidence="1">Retroviral polymerase SH3-like domain-containing protein</fullName>
    </recommendedName>
</protein>
<dbReference type="Proteomes" id="UP000070412">
    <property type="component" value="Unassembled WGS sequence"/>
</dbReference>
<dbReference type="OrthoDB" id="6515060at2759"/>
<dbReference type="InterPro" id="IPR057670">
    <property type="entry name" value="SH3_retrovirus"/>
</dbReference>
<evidence type="ECO:0000313" key="2">
    <source>
        <dbReference type="EMBL" id="KAF7495265.1"/>
    </source>
</evidence>
<dbReference type="AlphaFoldDB" id="A0A834RDS3"/>
<evidence type="ECO:0000313" key="4">
    <source>
        <dbReference type="Proteomes" id="UP000070412"/>
    </source>
</evidence>
<feature type="domain" description="Retroviral polymerase SH3-like" evidence="1">
    <location>
        <begin position="48"/>
        <end position="96"/>
    </location>
</feature>
<gene>
    <name evidence="2" type="ORF">SSS_1987</name>
</gene>
<dbReference type="EMBL" id="WVUK01000049">
    <property type="protein sequence ID" value="KAF7495265.1"/>
    <property type="molecule type" value="Genomic_DNA"/>
</dbReference>
<name>A0A834RDS3_SARSC</name>
<evidence type="ECO:0000259" key="1">
    <source>
        <dbReference type="Pfam" id="PF25597"/>
    </source>
</evidence>
<sequence>MSHSISISHVPSDRPHYEDLIPNVVYFRSRPNVFNLQIFGSDGQMLFKDDRNKFDSRTVNIKMVGYERDLLYRVYVPELRKIYTSSAFRFNEKSKCENVSSNIPFCVSIPMFNEDGEYVDNPEEELPKSESHDVEQLEETINSELIDDPYPTDDDESFCDASSSVESTIDYGISLGGNSKRIIAFSDSDLAGDLNCKTTAGWCIFFYNGPIIWKSELQMCIIDNTSEAEFIAASLASKDLKIRGKHLGRARYRNRTNEIEM</sequence>
<accession>A0A834RDS3</accession>
<evidence type="ECO:0000313" key="3">
    <source>
        <dbReference type="EnsemblMetazoa" id="KAF7495265.1"/>
    </source>
</evidence>
<dbReference type="EnsemblMetazoa" id="SSS_1987s_mrna">
    <property type="protein sequence ID" value="KAF7495265.1"/>
    <property type="gene ID" value="SSS_1987"/>
</dbReference>
<proteinExistence type="predicted"/>
<keyword evidence="4" id="KW-1185">Reference proteome</keyword>
<reference evidence="3" key="3">
    <citation type="submission" date="2022-06" db="UniProtKB">
        <authorList>
            <consortium name="EnsemblMetazoa"/>
        </authorList>
    </citation>
    <scope>IDENTIFICATION</scope>
</reference>
<reference evidence="4" key="1">
    <citation type="journal article" date="2020" name="PLoS Negl. Trop. Dis.">
        <title>High-quality nuclear genome for Sarcoptes scabiei-A critical resource for a neglected parasite.</title>
        <authorList>
            <person name="Korhonen P.K."/>
            <person name="Gasser R.B."/>
            <person name="Ma G."/>
            <person name="Wang T."/>
            <person name="Stroehlein A.J."/>
            <person name="Young N.D."/>
            <person name="Ang C.S."/>
            <person name="Fernando D.D."/>
            <person name="Lu H.C."/>
            <person name="Taylor S."/>
            <person name="Reynolds S.L."/>
            <person name="Mofiz E."/>
            <person name="Najaraj S.H."/>
            <person name="Gowda H."/>
            <person name="Madugundu A."/>
            <person name="Renuse S."/>
            <person name="Holt D."/>
            <person name="Pandey A."/>
            <person name="Papenfuss A.T."/>
            <person name="Fischer K."/>
        </authorList>
    </citation>
    <scope>NUCLEOTIDE SEQUENCE [LARGE SCALE GENOMIC DNA]</scope>
</reference>
<reference evidence="2" key="2">
    <citation type="submission" date="2020-01" db="EMBL/GenBank/DDBJ databases">
        <authorList>
            <person name="Korhonen P.K.K."/>
            <person name="Guangxu M.G."/>
            <person name="Wang T.W."/>
            <person name="Stroehlein A.J.S."/>
            <person name="Young N.D."/>
            <person name="Ang C.-S.A."/>
            <person name="Fernando D.W.F."/>
            <person name="Lu H.L."/>
            <person name="Taylor S.T."/>
            <person name="Ehtesham M.E.M."/>
            <person name="Najaraj S.H.N."/>
            <person name="Harsha G.H.G."/>
            <person name="Madugundu A.M."/>
            <person name="Renuse S.R."/>
            <person name="Holt D.H."/>
            <person name="Pandey A.P."/>
            <person name="Papenfuss A.P."/>
            <person name="Gasser R.B.G."/>
            <person name="Fischer K.F."/>
        </authorList>
    </citation>
    <scope>NUCLEOTIDE SEQUENCE</scope>
    <source>
        <strain evidence="2">SSS_KF_BRIS2020</strain>
    </source>
</reference>
<dbReference type="Pfam" id="PF25597">
    <property type="entry name" value="SH3_retrovirus"/>
    <property type="match status" value="1"/>
</dbReference>
<organism evidence="2">
    <name type="scientific">Sarcoptes scabiei</name>
    <name type="common">Itch mite</name>
    <name type="synonym">Acarus scabiei</name>
    <dbReference type="NCBI Taxonomy" id="52283"/>
    <lineage>
        <taxon>Eukaryota</taxon>
        <taxon>Metazoa</taxon>
        <taxon>Ecdysozoa</taxon>
        <taxon>Arthropoda</taxon>
        <taxon>Chelicerata</taxon>
        <taxon>Arachnida</taxon>
        <taxon>Acari</taxon>
        <taxon>Acariformes</taxon>
        <taxon>Sarcoptiformes</taxon>
        <taxon>Astigmata</taxon>
        <taxon>Psoroptidia</taxon>
        <taxon>Sarcoptoidea</taxon>
        <taxon>Sarcoptidae</taxon>
        <taxon>Sarcoptinae</taxon>
        <taxon>Sarcoptes</taxon>
    </lineage>
</organism>